<evidence type="ECO:0000259" key="1">
    <source>
        <dbReference type="Pfam" id="PF09361"/>
    </source>
</evidence>
<comment type="caution">
    <text evidence="2">The sequence shown here is derived from an EMBL/GenBank/DDBJ whole genome shotgun (WGS) entry which is preliminary data.</text>
</comment>
<gene>
    <name evidence="2" type="ORF">EJ903_08780</name>
</gene>
<dbReference type="RefSeq" id="WP_126614208.1">
    <property type="nucleotide sequence ID" value="NZ_JBHUCY010000003.1"/>
</dbReference>
<keyword evidence="3" id="KW-1185">Reference proteome</keyword>
<dbReference type="Proteomes" id="UP000277007">
    <property type="component" value="Unassembled WGS sequence"/>
</dbReference>
<dbReference type="EMBL" id="RXMA01000006">
    <property type="protein sequence ID" value="RTR21490.1"/>
    <property type="molecule type" value="Genomic_DNA"/>
</dbReference>
<feature type="domain" description="Phasin" evidence="1">
    <location>
        <begin position="61"/>
        <end position="156"/>
    </location>
</feature>
<sequence length="171" mass="17902">MANNRQGAAHPVQRLSAVADTLVDTTRRSGEMGVAAAQTIGYRSAMMAAALASPTGFANPEFIRMGAEKVEATVEAMQGVTHGLTELGSTWVALLTGQTQAAVQALSDLAQCRTPADWAEVQRRTIAHMMDSGVHAALRTAEAAAAISAASLKPLHRKARANARRLAAEQA</sequence>
<accession>A0A3S0K5M2</accession>
<protein>
    <submittedName>
        <fullName evidence="2">Phasin family protein</fullName>
    </submittedName>
</protein>
<evidence type="ECO:0000313" key="3">
    <source>
        <dbReference type="Proteomes" id="UP000277007"/>
    </source>
</evidence>
<dbReference type="Pfam" id="PF09361">
    <property type="entry name" value="Phasin_2"/>
    <property type="match status" value="1"/>
</dbReference>
<evidence type="ECO:0000313" key="2">
    <source>
        <dbReference type="EMBL" id="RTR21490.1"/>
    </source>
</evidence>
<dbReference type="InterPro" id="IPR018968">
    <property type="entry name" value="Phasin"/>
</dbReference>
<organism evidence="2 3">
    <name type="scientific">Azospirillum griseum</name>
    <dbReference type="NCBI Taxonomy" id="2496639"/>
    <lineage>
        <taxon>Bacteria</taxon>
        <taxon>Pseudomonadati</taxon>
        <taxon>Pseudomonadota</taxon>
        <taxon>Alphaproteobacteria</taxon>
        <taxon>Rhodospirillales</taxon>
        <taxon>Azospirillaceae</taxon>
        <taxon>Azospirillum</taxon>
    </lineage>
</organism>
<name>A0A3S0K5M2_9PROT</name>
<dbReference type="OrthoDB" id="7303821at2"/>
<dbReference type="AlphaFoldDB" id="A0A3S0K5M2"/>
<proteinExistence type="predicted"/>
<reference evidence="2 3" key="1">
    <citation type="submission" date="2018-12" db="EMBL/GenBank/DDBJ databases">
        <authorList>
            <person name="Yang Y."/>
        </authorList>
    </citation>
    <scope>NUCLEOTIDE SEQUENCE [LARGE SCALE GENOMIC DNA]</scope>
    <source>
        <strain evidence="2 3">L-25-5w-1</strain>
    </source>
</reference>